<evidence type="ECO:0000259" key="6">
    <source>
        <dbReference type="PROSITE" id="PS50977"/>
    </source>
</evidence>
<feature type="domain" description="HTH tetR-type" evidence="6">
    <location>
        <begin position="7"/>
        <end position="67"/>
    </location>
</feature>
<dbReference type="GO" id="GO:0003700">
    <property type="term" value="F:DNA-binding transcription factor activity"/>
    <property type="evidence" value="ECO:0007669"/>
    <property type="project" value="TreeGrafter"/>
</dbReference>
<dbReference type="SUPFAM" id="SSF46689">
    <property type="entry name" value="Homeodomain-like"/>
    <property type="match status" value="1"/>
</dbReference>
<dbReference type="Pfam" id="PF00440">
    <property type="entry name" value="TetR_N"/>
    <property type="match status" value="1"/>
</dbReference>
<proteinExistence type="predicted"/>
<name>A0AB39VLT6_9GAMM</name>
<dbReference type="EMBL" id="CP165628">
    <property type="protein sequence ID" value="XDU70728.1"/>
    <property type="molecule type" value="Genomic_DNA"/>
</dbReference>
<dbReference type="PANTHER" id="PTHR30055">
    <property type="entry name" value="HTH-TYPE TRANSCRIPTIONAL REGULATOR RUTR"/>
    <property type="match status" value="1"/>
</dbReference>
<organism evidence="7">
    <name type="scientific">Rouxiella sp. WC2420</name>
    <dbReference type="NCBI Taxonomy" id="3234145"/>
    <lineage>
        <taxon>Bacteria</taxon>
        <taxon>Pseudomonadati</taxon>
        <taxon>Pseudomonadota</taxon>
        <taxon>Gammaproteobacteria</taxon>
        <taxon>Enterobacterales</taxon>
        <taxon>Yersiniaceae</taxon>
        <taxon>Rouxiella</taxon>
    </lineage>
</organism>
<dbReference type="InterPro" id="IPR009057">
    <property type="entry name" value="Homeodomain-like_sf"/>
</dbReference>
<evidence type="ECO:0000256" key="3">
    <source>
        <dbReference type="ARBA" id="ARBA00023125"/>
    </source>
</evidence>
<dbReference type="PANTHER" id="PTHR30055:SF175">
    <property type="entry name" value="HTH-TYPE TRANSCRIPTIONAL REPRESSOR KSTR2"/>
    <property type="match status" value="1"/>
</dbReference>
<dbReference type="PROSITE" id="PS50977">
    <property type="entry name" value="HTH_TETR_2"/>
    <property type="match status" value="1"/>
</dbReference>
<dbReference type="GO" id="GO:0000976">
    <property type="term" value="F:transcription cis-regulatory region binding"/>
    <property type="evidence" value="ECO:0007669"/>
    <property type="project" value="TreeGrafter"/>
</dbReference>
<evidence type="ECO:0000256" key="1">
    <source>
        <dbReference type="ARBA" id="ARBA00022491"/>
    </source>
</evidence>
<sequence>MKVNDADDARTRIITAAAALIRTHGTDAATTRAVSAAASIQPPTIYRLVGDKDALLDAVAEFELAAYVATKKDEDLPSDPIEALRFGWDKHVAFGLSNPALFRIISNNAASPAAKSGIKALAKKVHAVALAGRLQGSEERAVAMMHATCTGVVISLIAQEQTPAHFDLAAETREAVIQAITNNRLELADEKIGTAATTLRARLGQSQTLTNGERGLMDEILLRLGSEI</sequence>
<dbReference type="InterPro" id="IPR050109">
    <property type="entry name" value="HTH-type_TetR-like_transc_reg"/>
</dbReference>
<gene>
    <name evidence="7" type="ORF">AB3G37_14205</name>
</gene>
<evidence type="ECO:0000256" key="5">
    <source>
        <dbReference type="PROSITE-ProRule" id="PRU00335"/>
    </source>
</evidence>
<keyword evidence="4" id="KW-0804">Transcription</keyword>
<evidence type="ECO:0000313" key="7">
    <source>
        <dbReference type="EMBL" id="XDU70728.1"/>
    </source>
</evidence>
<protein>
    <submittedName>
        <fullName evidence="7">TetR/AcrR family transcriptional regulator</fullName>
    </submittedName>
</protein>
<dbReference type="AlphaFoldDB" id="A0AB39VLT6"/>
<evidence type="ECO:0000256" key="4">
    <source>
        <dbReference type="ARBA" id="ARBA00023163"/>
    </source>
</evidence>
<keyword evidence="2" id="KW-0805">Transcription regulation</keyword>
<keyword evidence="3 5" id="KW-0238">DNA-binding</keyword>
<dbReference type="Gene3D" id="1.10.10.60">
    <property type="entry name" value="Homeodomain-like"/>
    <property type="match status" value="1"/>
</dbReference>
<feature type="DNA-binding region" description="H-T-H motif" evidence="5">
    <location>
        <begin position="30"/>
        <end position="49"/>
    </location>
</feature>
<dbReference type="Gene3D" id="1.10.357.10">
    <property type="entry name" value="Tetracycline Repressor, domain 2"/>
    <property type="match status" value="1"/>
</dbReference>
<keyword evidence="1" id="KW-0678">Repressor</keyword>
<dbReference type="RefSeq" id="WP_369788196.1">
    <property type="nucleotide sequence ID" value="NZ_CP165628.1"/>
</dbReference>
<accession>A0AB39VLT6</accession>
<reference evidence="7" key="1">
    <citation type="submission" date="2024-07" db="EMBL/GenBank/DDBJ databases">
        <authorList>
            <person name="Biller S.J."/>
        </authorList>
    </citation>
    <scope>NUCLEOTIDE SEQUENCE</scope>
    <source>
        <strain evidence="7">WC2420</strain>
    </source>
</reference>
<dbReference type="InterPro" id="IPR001647">
    <property type="entry name" value="HTH_TetR"/>
</dbReference>
<evidence type="ECO:0000256" key="2">
    <source>
        <dbReference type="ARBA" id="ARBA00023015"/>
    </source>
</evidence>